<dbReference type="InterPro" id="IPR049567">
    <property type="entry name" value="WDR59-like"/>
</dbReference>
<evidence type="ECO:0000313" key="3">
    <source>
        <dbReference type="Proteomes" id="UP000675881"/>
    </source>
</evidence>
<protein>
    <submittedName>
        <fullName evidence="2">WDR59</fullName>
    </submittedName>
</protein>
<dbReference type="Proteomes" id="UP000675881">
    <property type="component" value="Chromosome 3"/>
</dbReference>
<dbReference type="OrthoDB" id="311712at2759"/>
<dbReference type="GO" id="GO:0034198">
    <property type="term" value="P:cellular response to amino acid starvation"/>
    <property type="evidence" value="ECO:0007669"/>
    <property type="project" value="TreeGrafter"/>
</dbReference>
<dbReference type="InterPro" id="IPR019775">
    <property type="entry name" value="WD40_repeat_CS"/>
</dbReference>
<sequence>MVTSSQDSTVKVWDLSNTRSPINVIRLPQVPAWKVRFTPFGGDGLVTLTMHTIQRCENNLMLWNISNASVPDPAPEHVFSGHIDMIMEFAWRKSDYFYEDRIYLSDDMEDNGNESMSHHQLVTWSKDNSLRIWTLEEIGREATEDVVRKEAASSSRPLRHSEPIMSSSLSSNLDTVIDSIQDDTDEDEKFESMNTSLPNFKNQTNLQQEFSLLNFGDRLILEKLDLNERYCSSAPLFSFMNPTTLDSEIRTQLLRKLKLTAHQQAAKARFCLEMCLRQFETAIENIYQIETESLKNQIPSPTDMIGVYQDTNIPFPRTSGARFCGMGQLVCFGFSPTIMIPIENKPKTQTKTPRAMSATNPPPGYYGQPSTMKTRRGVRFSRSVSLMGGQKSSISTSSESVPESGYQITIYDVLSISSVSKYLGERCLIADEETTVTEACSTNANLAASIGRHDIAKTWAIVSICAQVQDKLKSFRKQKELCRLKHKVQINSICSCPTQKNTQDDEEMKKFFDIDLPWAQHPFGRKLLDSLISHYIRQQDLQTAGLLLCNFL</sequence>
<dbReference type="SUPFAM" id="SSF50978">
    <property type="entry name" value="WD40 repeat-like"/>
    <property type="match status" value="1"/>
</dbReference>
<dbReference type="GO" id="GO:1904263">
    <property type="term" value="P:positive regulation of TORC1 signaling"/>
    <property type="evidence" value="ECO:0007669"/>
    <property type="project" value="TreeGrafter"/>
</dbReference>
<evidence type="ECO:0000256" key="1">
    <source>
        <dbReference type="SAM" id="MobiDB-lite"/>
    </source>
</evidence>
<dbReference type="EMBL" id="HG994582">
    <property type="protein sequence ID" value="CAF2881477.1"/>
    <property type="molecule type" value="Genomic_DNA"/>
</dbReference>
<dbReference type="PANTHER" id="PTHR46170">
    <property type="entry name" value="GATOR COMPLEX PROTEIN WDR59"/>
    <property type="match status" value="1"/>
</dbReference>
<proteinExistence type="predicted"/>
<feature type="region of interest" description="Disordered" evidence="1">
    <location>
        <begin position="348"/>
        <end position="372"/>
    </location>
</feature>
<dbReference type="GO" id="GO:0035591">
    <property type="term" value="F:signaling adaptor activity"/>
    <property type="evidence" value="ECO:0007669"/>
    <property type="project" value="TreeGrafter"/>
</dbReference>
<evidence type="ECO:0000313" key="2">
    <source>
        <dbReference type="EMBL" id="CAF2881477.1"/>
    </source>
</evidence>
<dbReference type="AlphaFoldDB" id="A0A7R8H656"/>
<name>A0A7R8H656_LEPSM</name>
<dbReference type="InterPro" id="IPR015943">
    <property type="entry name" value="WD40/YVTN_repeat-like_dom_sf"/>
</dbReference>
<accession>A0A7R8H656</accession>
<keyword evidence="3" id="KW-1185">Reference proteome</keyword>
<dbReference type="GO" id="GO:0035859">
    <property type="term" value="C:Seh1-associated complex"/>
    <property type="evidence" value="ECO:0007669"/>
    <property type="project" value="TreeGrafter"/>
</dbReference>
<gene>
    <name evidence="2" type="ORF">LSAA_7095</name>
</gene>
<dbReference type="GO" id="GO:0005774">
    <property type="term" value="C:vacuolar membrane"/>
    <property type="evidence" value="ECO:0007669"/>
    <property type="project" value="TreeGrafter"/>
</dbReference>
<dbReference type="Gene3D" id="2.130.10.10">
    <property type="entry name" value="YVTN repeat-like/Quinoprotein amine dehydrogenase"/>
    <property type="match status" value="1"/>
</dbReference>
<dbReference type="InterPro" id="IPR001680">
    <property type="entry name" value="WD40_rpt"/>
</dbReference>
<dbReference type="PROSITE" id="PS50294">
    <property type="entry name" value="WD_REPEATS_REGION"/>
    <property type="match status" value="1"/>
</dbReference>
<dbReference type="PROSITE" id="PS00678">
    <property type="entry name" value="WD_REPEATS_1"/>
    <property type="match status" value="1"/>
</dbReference>
<dbReference type="PANTHER" id="PTHR46170:SF1">
    <property type="entry name" value="GATOR COMPLEX PROTEIN WDR59"/>
    <property type="match status" value="1"/>
</dbReference>
<dbReference type="InterPro" id="IPR036322">
    <property type="entry name" value="WD40_repeat_dom_sf"/>
</dbReference>
<organism evidence="2 3">
    <name type="scientific">Lepeophtheirus salmonis</name>
    <name type="common">Salmon louse</name>
    <name type="synonym">Caligus salmonis</name>
    <dbReference type="NCBI Taxonomy" id="72036"/>
    <lineage>
        <taxon>Eukaryota</taxon>
        <taxon>Metazoa</taxon>
        <taxon>Ecdysozoa</taxon>
        <taxon>Arthropoda</taxon>
        <taxon>Crustacea</taxon>
        <taxon>Multicrustacea</taxon>
        <taxon>Hexanauplia</taxon>
        <taxon>Copepoda</taxon>
        <taxon>Siphonostomatoida</taxon>
        <taxon>Caligidae</taxon>
        <taxon>Lepeophtheirus</taxon>
    </lineage>
</organism>
<feature type="region of interest" description="Disordered" evidence="1">
    <location>
        <begin position="150"/>
        <end position="169"/>
    </location>
</feature>
<dbReference type="PROSITE" id="PS50082">
    <property type="entry name" value="WD_REPEATS_2"/>
    <property type="match status" value="1"/>
</dbReference>
<reference evidence="2" key="1">
    <citation type="submission" date="2021-02" db="EMBL/GenBank/DDBJ databases">
        <authorList>
            <person name="Bekaert M."/>
        </authorList>
    </citation>
    <scope>NUCLEOTIDE SEQUENCE</scope>
    <source>
        <strain evidence="2">IoA-00</strain>
    </source>
</reference>